<accession>A0ACC7P4G4</accession>
<keyword evidence="1" id="KW-0808">Transferase</keyword>
<reference evidence="1" key="1">
    <citation type="submission" date="2024-12" db="EMBL/GenBank/DDBJ databases">
        <authorList>
            <person name="Wu N."/>
        </authorList>
    </citation>
    <scope>NUCLEOTIDE SEQUENCE</scope>
    <source>
        <strain evidence="1">P15</strain>
    </source>
</reference>
<evidence type="ECO:0000313" key="2">
    <source>
        <dbReference type="Proteomes" id="UP001631969"/>
    </source>
</evidence>
<gene>
    <name evidence="1" type="ORF">ACI1P1_27030</name>
</gene>
<comment type="caution">
    <text evidence="1">The sequence shown here is derived from an EMBL/GenBank/DDBJ whole genome shotgun (WGS) entry which is preliminary data.</text>
</comment>
<dbReference type="Proteomes" id="UP001631969">
    <property type="component" value="Unassembled WGS sequence"/>
</dbReference>
<dbReference type="EMBL" id="JBJURJ010000024">
    <property type="protein sequence ID" value="MFM9331956.1"/>
    <property type="molecule type" value="Genomic_DNA"/>
</dbReference>
<evidence type="ECO:0000313" key="1">
    <source>
        <dbReference type="EMBL" id="MFM9331956.1"/>
    </source>
</evidence>
<protein>
    <submittedName>
        <fullName evidence="1">DNA polymerase IV</fullName>
        <ecNumber evidence="1">2.7.7.7</ecNumber>
    </submittedName>
</protein>
<name>A0ACC7P4G4_9BACL</name>
<dbReference type="EC" id="2.7.7.7" evidence="1"/>
<organism evidence="1 2">
    <name type="scientific">Paenibacillus mesotrionivorans</name>
    <dbReference type="NCBI Taxonomy" id="3160968"/>
    <lineage>
        <taxon>Bacteria</taxon>
        <taxon>Bacillati</taxon>
        <taxon>Bacillota</taxon>
        <taxon>Bacilli</taxon>
        <taxon>Bacillales</taxon>
        <taxon>Paenibacillaceae</taxon>
        <taxon>Paenibacillus</taxon>
    </lineage>
</organism>
<proteinExistence type="predicted"/>
<sequence>MTVGERVIFLIDCQSFYASVEKAARPELKETPVAIGDPERPSGIILAACPLAKGRGVTTAERVFQARRKCPELVVIRPRMRMYIKLSLFITKIYEAYTDQVEPFSIDEQFLDVTGTLHKYGTAEELARNIQNRVLVSTGVWTRVGIGPTKILAKTATDNFAKKREGGVFRLGYDNLEQELWPLPIHQMYMVAGRMTRHFMRMGIQTIGDLARLELGDFKRRMRYEMGKQSDIKAEYYWQVARGIDPSAVKAGIRPGKHKSISHGKTLRASLYRKLEDIEVVLLELVVEVCRRARKYGVMGQVIFVGAAETDGERGNSFGRQITLPQPTSLTHEVAEVAQELFRRHWSGLPVGHLTIALDQLTADDTYQLTLFDNRPKLYAMERTIDQIKDRYGSDAILRASSLYEAGVARERAGQIGGHFI</sequence>
<keyword evidence="2" id="KW-1185">Reference proteome</keyword>
<keyword evidence="1" id="KW-0548">Nucleotidyltransferase</keyword>